<proteinExistence type="predicted"/>
<evidence type="ECO:0008006" key="3">
    <source>
        <dbReference type="Google" id="ProtNLM"/>
    </source>
</evidence>
<accession>A0A835XHV8</accession>
<keyword evidence="2" id="KW-1185">Reference proteome</keyword>
<reference evidence="1" key="1">
    <citation type="journal article" date="2020" name="bioRxiv">
        <title>Comparative genomics of Chlamydomonas.</title>
        <authorList>
            <person name="Craig R.J."/>
            <person name="Hasan A.R."/>
            <person name="Ness R.W."/>
            <person name="Keightley P.D."/>
        </authorList>
    </citation>
    <scope>NUCLEOTIDE SEQUENCE</scope>
    <source>
        <strain evidence="1">CCAP 11/70</strain>
    </source>
</reference>
<dbReference type="EMBL" id="JAEHOE010000179">
    <property type="protein sequence ID" value="KAG2483367.1"/>
    <property type="molecule type" value="Genomic_DNA"/>
</dbReference>
<sequence>MASEDVFNATITSAGCSPLFYSLDAGVAGAVCPSGVILSTATPGFAALGVDLVVPDDDENSPYDTEISFPATTADLPSSVASPSPAAAGGARRSAQAAAGFYTGALNGSGVGQPNDPTYPYQWAPHAIGAPAAWARGINGRCVRVAILDGASQTQAIIYAAQRKNKGGAGADMINLSWALRYNRANATKFENNTQAEGQTAMGVYNKVFAYANKNGVLIVGSASNL</sequence>
<evidence type="ECO:0000313" key="1">
    <source>
        <dbReference type="EMBL" id="KAG2483367.1"/>
    </source>
</evidence>
<dbReference type="Proteomes" id="UP000612055">
    <property type="component" value="Unassembled WGS sequence"/>
</dbReference>
<protein>
    <recommendedName>
        <fullName evidence="3">Peptidase S8/S53 domain-containing protein</fullName>
    </recommendedName>
</protein>
<dbReference type="GO" id="GO:0004252">
    <property type="term" value="F:serine-type endopeptidase activity"/>
    <property type="evidence" value="ECO:0007669"/>
    <property type="project" value="InterPro"/>
</dbReference>
<organism evidence="1 2">
    <name type="scientific">Edaphochlamys debaryana</name>
    <dbReference type="NCBI Taxonomy" id="47281"/>
    <lineage>
        <taxon>Eukaryota</taxon>
        <taxon>Viridiplantae</taxon>
        <taxon>Chlorophyta</taxon>
        <taxon>core chlorophytes</taxon>
        <taxon>Chlorophyceae</taxon>
        <taxon>CS clade</taxon>
        <taxon>Chlamydomonadales</taxon>
        <taxon>Chlamydomonadales incertae sedis</taxon>
        <taxon>Edaphochlamys</taxon>
    </lineage>
</organism>
<evidence type="ECO:0000313" key="2">
    <source>
        <dbReference type="Proteomes" id="UP000612055"/>
    </source>
</evidence>
<dbReference type="Gene3D" id="3.40.50.200">
    <property type="entry name" value="Peptidase S8/S53 domain"/>
    <property type="match status" value="1"/>
</dbReference>
<dbReference type="GO" id="GO:0006508">
    <property type="term" value="P:proteolysis"/>
    <property type="evidence" value="ECO:0007669"/>
    <property type="project" value="InterPro"/>
</dbReference>
<name>A0A835XHV8_9CHLO</name>
<comment type="caution">
    <text evidence="1">The sequence shown here is derived from an EMBL/GenBank/DDBJ whole genome shotgun (WGS) entry which is preliminary data.</text>
</comment>
<dbReference type="SUPFAM" id="SSF52743">
    <property type="entry name" value="Subtilisin-like"/>
    <property type="match status" value="1"/>
</dbReference>
<gene>
    <name evidence="1" type="ORF">HYH03_017766</name>
</gene>
<dbReference type="InterPro" id="IPR036852">
    <property type="entry name" value="Peptidase_S8/S53_dom_sf"/>
</dbReference>
<dbReference type="AlphaFoldDB" id="A0A835XHV8"/>